<dbReference type="InterPro" id="IPR050090">
    <property type="entry name" value="Tyrosine_recombinase_XerCD"/>
</dbReference>
<gene>
    <name evidence="10" type="primary">xerC</name>
    <name evidence="14" type="ORF">KP78_24200</name>
</gene>
<reference evidence="14 15" key="1">
    <citation type="submission" date="2015-01" db="EMBL/GenBank/DDBJ databases">
        <title>Genome sequencing of Jeotgalibacillus soli.</title>
        <authorList>
            <person name="Goh K.M."/>
            <person name="Chan K.-G."/>
            <person name="Yaakop A.S."/>
            <person name="Ee R."/>
            <person name="Gan H.M."/>
            <person name="Chan C.S."/>
        </authorList>
    </citation>
    <scope>NUCLEOTIDE SEQUENCE [LARGE SCALE GENOMIC DNA]</scope>
    <source>
        <strain evidence="14 15">P9</strain>
    </source>
</reference>
<dbReference type="GO" id="GO:0005737">
    <property type="term" value="C:cytoplasm"/>
    <property type="evidence" value="ECO:0007669"/>
    <property type="project" value="UniProtKB-SubCell"/>
</dbReference>
<feature type="domain" description="Tyr recombinase" evidence="12">
    <location>
        <begin position="110"/>
        <end position="293"/>
    </location>
</feature>
<evidence type="ECO:0000256" key="1">
    <source>
        <dbReference type="ARBA" id="ARBA00004496"/>
    </source>
</evidence>
<evidence type="ECO:0000259" key="12">
    <source>
        <dbReference type="PROSITE" id="PS51898"/>
    </source>
</evidence>
<evidence type="ECO:0000259" key="13">
    <source>
        <dbReference type="PROSITE" id="PS51900"/>
    </source>
</evidence>
<dbReference type="SUPFAM" id="SSF47823">
    <property type="entry name" value="lambda integrase-like, N-terminal domain"/>
    <property type="match status" value="1"/>
</dbReference>
<dbReference type="InterPro" id="IPR023009">
    <property type="entry name" value="Tyrosine_recombinase_XerC/XerD"/>
</dbReference>
<dbReference type="EMBL" id="JXRP01000018">
    <property type="protein sequence ID" value="KIL44876.1"/>
    <property type="molecule type" value="Genomic_DNA"/>
</dbReference>
<evidence type="ECO:0000256" key="5">
    <source>
        <dbReference type="ARBA" id="ARBA00022829"/>
    </source>
</evidence>
<dbReference type="GO" id="GO:0051301">
    <property type="term" value="P:cell division"/>
    <property type="evidence" value="ECO:0007669"/>
    <property type="project" value="UniProtKB-UniRule"/>
</dbReference>
<evidence type="ECO:0000313" key="15">
    <source>
        <dbReference type="Proteomes" id="UP000031938"/>
    </source>
</evidence>
<keyword evidence="5 10" id="KW-0159">Chromosome partition</keyword>
<feature type="active site" evidence="10">
    <location>
        <position position="271"/>
    </location>
</feature>
<dbReference type="HAMAP" id="MF_01808">
    <property type="entry name" value="Recomb_XerC_XerD"/>
    <property type="match status" value="1"/>
</dbReference>
<dbReference type="InterPro" id="IPR004107">
    <property type="entry name" value="Integrase_SAM-like_N"/>
</dbReference>
<dbReference type="NCBIfam" id="TIGR02224">
    <property type="entry name" value="recomb_XerC"/>
    <property type="match status" value="1"/>
</dbReference>
<accession>A0A0C2VK76</accession>
<dbReference type="AlphaFoldDB" id="A0A0C2VK76"/>
<dbReference type="PATRIC" id="fig|889306.3.peg.2432"/>
<feature type="active site" description="O-(3'-phospho-DNA)-tyrosine intermediate" evidence="10">
    <location>
        <position position="280"/>
    </location>
</feature>
<dbReference type="GO" id="GO:0007059">
    <property type="term" value="P:chromosome segregation"/>
    <property type="evidence" value="ECO:0007669"/>
    <property type="project" value="UniProtKB-UniRule"/>
</dbReference>
<dbReference type="PROSITE" id="PS51898">
    <property type="entry name" value="TYR_RECOMBINASE"/>
    <property type="match status" value="1"/>
</dbReference>
<evidence type="ECO:0000256" key="8">
    <source>
        <dbReference type="ARBA" id="ARBA00023172"/>
    </source>
</evidence>
<dbReference type="GO" id="GO:0006313">
    <property type="term" value="P:DNA transposition"/>
    <property type="evidence" value="ECO:0007669"/>
    <property type="project" value="UniProtKB-UniRule"/>
</dbReference>
<comment type="subunit">
    <text evidence="10">Forms a cyclic heterotetrameric complex composed of two molecules of XerC and two molecules of XerD.</text>
</comment>
<dbReference type="GO" id="GO:0009037">
    <property type="term" value="F:tyrosine-based site-specific recombinase activity"/>
    <property type="evidence" value="ECO:0007669"/>
    <property type="project" value="UniProtKB-UniRule"/>
</dbReference>
<feature type="active site" evidence="10">
    <location>
        <position position="245"/>
    </location>
</feature>
<keyword evidence="7 10" id="KW-0238">DNA-binding</keyword>
<dbReference type="GO" id="GO:0003677">
    <property type="term" value="F:DNA binding"/>
    <property type="evidence" value="ECO:0007669"/>
    <property type="project" value="UniProtKB-UniRule"/>
</dbReference>
<sequence>MNDQLTDAKNYFVQYLQTEKNYSSLTISHYVHDIEHFFAFLHREGVAKLSTIEDLHSRLYLVTLHNEQFSRASVSRKISSLRSFFKFLEREEQISANPMSYVLHPKREGRLPHFFYEEEMEQLFLACDGTDPLSLRNKAILELLYATGIRVSECTSIELKDLDLSLSTLLVKGKGRKERYVPFGGFAQDAIAQYLKLGRPELIKEQPHSSLFVNHRGKPLTARGVRHILSTLVEKTALTASIHPHMLRHTFATHLLNNGADLRTVQELLGHAHLSSTQLYTHVTKEHLRKTYNSFHPRA</sequence>
<evidence type="ECO:0000256" key="7">
    <source>
        <dbReference type="ARBA" id="ARBA00023125"/>
    </source>
</evidence>
<dbReference type="Gene3D" id="1.10.150.130">
    <property type="match status" value="1"/>
</dbReference>
<dbReference type="PANTHER" id="PTHR30349">
    <property type="entry name" value="PHAGE INTEGRASE-RELATED"/>
    <property type="match status" value="1"/>
</dbReference>
<evidence type="ECO:0000256" key="2">
    <source>
        <dbReference type="ARBA" id="ARBA00006657"/>
    </source>
</evidence>
<keyword evidence="8 10" id="KW-0233">DNA recombination</keyword>
<dbReference type="RefSeq" id="WP_041089035.1">
    <property type="nucleotide sequence ID" value="NZ_JXRP01000018.1"/>
</dbReference>
<proteinExistence type="inferred from homology"/>
<name>A0A0C2VK76_9BACL</name>
<dbReference type="Pfam" id="PF02899">
    <property type="entry name" value="Phage_int_SAM_1"/>
    <property type="match status" value="1"/>
</dbReference>
<evidence type="ECO:0000256" key="11">
    <source>
        <dbReference type="NCBIfam" id="TIGR02224"/>
    </source>
</evidence>
<comment type="function">
    <text evidence="10">Site-specific tyrosine recombinase, which acts by catalyzing the cutting and rejoining of the recombining DNA molecules. The XerC-XerD complex is essential to convert dimers of the bacterial chromosome into monomers to permit their segregation at cell division. It also contributes to the segregational stability of plasmids.</text>
</comment>
<organism evidence="14 15">
    <name type="scientific">Jeotgalibacillus soli</name>
    <dbReference type="NCBI Taxonomy" id="889306"/>
    <lineage>
        <taxon>Bacteria</taxon>
        <taxon>Bacillati</taxon>
        <taxon>Bacillota</taxon>
        <taxon>Bacilli</taxon>
        <taxon>Bacillales</taxon>
        <taxon>Caryophanaceae</taxon>
        <taxon>Jeotgalibacillus</taxon>
    </lineage>
</organism>
<evidence type="ECO:0000256" key="4">
    <source>
        <dbReference type="ARBA" id="ARBA00022618"/>
    </source>
</evidence>
<feature type="active site" evidence="10">
    <location>
        <position position="174"/>
    </location>
</feature>
<dbReference type="Proteomes" id="UP000031938">
    <property type="component" value="Unassembled WGS sequence"/>
</dbReference>
<evidence type="ECO:0000256" key="3">
    <source>
        <dbReference type="ARBA" id="ARBA00022490"/>
    </source>
</evidence>
<keyword evidence="15" id="KW-1185">Reference proteome</keyword>
<evidence type="ECO:0000256" key="6">
    <source>
        <dbReference type="ARBA" id="ARBA00022908"/>
    </source>
</evidence>
<dbReference type="OrthoDB" id="9801717at2"/>
<dbReference type="SUPFAM" id="SSF56349">
    <property type="entry name" value="DNA breaking-rejoining enzymes"/>
    <property type="match status" value="1"/>
</dbReference>
<dbReference type="InterPro" id="IPR011010">
    <property type="entry name" value="DNA_brk_join_enz"/>
</dbReference>
<keyword evidence="6 10" id="KW-0229">DNA integration</keyword>
<feature type="active site" evidence="10">
    <location>
        <position position="248"/>
    </location>
</feature>
<comment type="subcellular location">
    <subcellularLocation>
        <location evidence="1 10">Cytoplasm</location>
    </subcellularLocation>
</comment>
<dbReference type="InterPro" id="IPR002104">
    <property type="entry name" value="Integrase_catalytic"/>
</dbReference>
<keyword evidence="3 10" id="KW-0963">Cytoplasm</keyword>
<comment type="similarity">
    <text evidence="2 10">Belongs to the 'phage' integrase family. XerC subfamily.</text>
</comment>
<dbReference type="PANTHER" id="PTHR30349:SF77">
    <property type="entry name" value="TYROSINE RECOMBINASE XERC"/>
    <property type="match status" value="1"/>
</dbReference>
<dbReference type="InterPro" id="IPR010998">
    <property type="entry name" value="Integrase_recombinase_N"/>
</dbReference>
<evidence type="ECO:0000256" key="10">
    <source>
        <dbReference type="HAMAP-Rule" id="MF_01808"/>
    </source>
</evidence>
<dbReference type="NCBIfam" id="NF001399">
    <property type="entry name" value="PRK00283.1"/>
    <property type="match status" value="1"/>
</dbReference>
<keyword evidence="9 10" id="KW-0131">Cell cycle</keyword>
<dbReference type="InterPro" id="IPR013762">
    <property type="entry name" value="Integrase-like_cat_sf"/>
</dbReference>
<dbReference type="STRING" id="889306.KP78_24200"/>
<dbReference type="Pfam" id="PF00589">
    <property type="entry name" value="Phage_integrase"/>
    <property type="match status" value="1"/>
</dbReference>
<dbReference type="NCBIfam" id="NF040815">
    <property type="entry name" value="recomb_XerA_Arch"/>
    <property type="match status" value="1"/>
</dbReference>
<dbReference type="Gene3D" id="1.10.443.10">
    <property type="entry name" value="Intergrase catalytic core"/>
    <property type="match status" value="1"/>
</dbReference>
<feature type="domain" description="Core-binding (CB)" evidence="13">
    <location>
        <begin position="3"/>
        <end position="89"/>
    </location>
</feature>
<dbReference type="CDD" id="cd00798">
    <property type="entry name" value="INT_XerDC_C"/>
    <property type="match status" value="1"/>
</dbReference>
<evidence type="ECO:0000256" key="9">
    <source>
        <dbReference type="ARBA" id="ARBA00023306"/>
    </source>
</evidence>
<keyword evidence="4 10" id="KW-0132">Cell division</keyword>
<feature type="active site" evidence="10">
    <location>
        <position position="150"/>
    </location>
</feature>
<comment type="caution">
    <text evidence="14">The sequence shown here is derived from an EMBL/GenBank/DDBJ whole genome shotgun (WGS) entry which is preliminary data.</text>
</comment>
<dbReference type="PROSITE" id="PS51900">
    <property type="entry name" value="CB"/>
    <property type="match status" value="1"/>
</dbReference>
<dbReference type="InterPro" id="IPR044068">
    <property type="entry name" value="CB"/>
</dbReference>
<evidence type="ECO:0000313" key="14">
    <source>
        <dbReference type="EMBL" id="KIL44876.1"/>
    </source>
</evidence>
<protein>
    <recommendedName>
        <fullName evidence="10 11">Tyrosine recombinase XerC</fullName>
    </recommendedName>
</protein>
<dbReference type="InterPro" id="IPR011931">
    <property type="entry name" value="Recomb_XerC"/>
</dbReference>